<dbReference type="PANTHER" id="PTHR43585:SF2">
    <property type="entry name" value="ATP-GRASP ENZYME FSQD"/>
    <property type="match status" value="1"/>
</dbReference>
<dbReference type="SUPFAM" id="SSF56059">
    <property type="entry name" value="Glutathione synthetase ATP-binding domain-like"/>
    <property type="match status" value="1"/>
</dbReference>
<dbReference type="GO" id="GO:0046872">
    <property type="term" value="F:metal ion binding"/>
    <property type="evidence" value="ECO:0007669"/>
    <property type="project" value="InterPro"/>
</dbReference>
<evidence type="ECO:0000256" key="2">
    <source>
        <dbReference type="ARBA" id="ARBA00022741"/>
    </source>
</evidence>
<dbReference type="RefSeq" id="WP_074755293.1">
    <property type="nucleotide sequence ID" value="NZ_FOGJ01000007.1"/>
</dbReference>
<dbReference type="Gene3D" id="3.40.50.20">
    <property type="match status" value="1"/>
</dbReference>
<evidence type="ECO:0000259" key="5">
    <source>
        <dbReference type="PROSITE" id="PS50975"/>
    </source>
</evidence>
<dbReference type="NCBIfam" id="NF009406">
    <property type="entry name" value="PRK12767.1-5"/>
    <property type="match status" value="1"/>
</dbReference>
<accession>A0A1H9Q996</accession>
<evidence type="ECO:0000256" key="4">
    <source>
        <dbReference type="PROSITE-ProRule" id="PRU00409"/>
    </source>
</evidence>
<dbReference type="Gene3D" id="3.30.1490.20">
    <property type="entry name" value="ATP-grasp fold, A domain"/>
    <property type="match status" value="1"/>
</dbReference>
<organism evidence="6 7">
    <name type="scientific">Butyrivibrio fibrisolvens</name>
    <dbReference type="NCBI Taxonomy" id="831"/>
    <lineage>
        <taxon>Bacteria</taxon>
        <taxon>Bacillati</taxon>
        <taxon>Bacillota</taxon>
        <taxon>Clostridia</taxon>
        <taxon>Lachnospirales</taxon>
        <taxon>Lachnospiraceae</taxon>
        <taxon>Butyrivibrio</taxon>
    </lineage>
</organism>
<dbReference type="InterPro" id="IPR013815">
    <property type="entry name" value="ATP_grasp_subdomain_1"/>
</dbReference>
<dbReference type="AlphaFoldDB" id="A0A1H9Q996"/>
<keyword evidence="3 4" id="KW-0067">ATP-binding</keyword>
<dbReference type="PROSITE" id="PS50975">
    <property type="entry name" value="ATP_GRASP"/>
    <property type="match status" value="1"/>
</dbReference>
<gene>
    <name evidence="6" type="ORF">SAMN04487884_10778</name>
</gene>
<dbReference type="InterPro" id="IPR048764">
    <property type="entry name" value="PylC_N"/>
</dbReference>
<evidence type="ECO:0000313" key="7">
    <source>
        <dbReference type="Proteomes" id="UP000182584"/>
    </source>
</evidence>
<dbReference type="Gene3D" id="3.30.470.20">
    <property type="entry name" value="ATP-grasp fold, B domain"/>
    <property type="match status" value="1"/>
</dbReference>
<evidence type="ECO:0000256" key="1">
    <source>
        <dbReference type="ARBA" id="ARBA00022598"/>
    </source>
</evidence>
<dbReference type="PANTHER" id="PTHR43585">
    <property type="entry name" value="FUMIPYRROLE BIOSYNTHESIS PROTEIN C"/>
    <property type="match status" value="1"/>
</dbReference>
<evidence type="ECO:0000256" key="3">
    <source>
        <dbReference type="ARBA" id="ARBA00022840"/>
    </source>
</evidence>
<proteinExistence type="predicted"/>
<dbReference type="GO" id="GO:0016874">
    <property type="term" value="F:ligase activity"/>
    <property type="evidence" value="ECO:0007669"/>
    <property type="project" value="UniProtKB-KW"/>
</dbReference>
<keyword evidence="1" id="KW-0436">Ligase</keyword>
<protein>
    <submittedName>
        <fullName evidence="6">Carbamoyl-phosphate synthase large subunit</fullName>
    </submittedName>
</protein>
<sequence length="337" mass="37992">MTNILVLSAGTRDKVVEFFKKEIGEDGKIIATDCSNIAPAIYKADKAYIVPPINQDGYIDKIVDICRKENVTGCFSLIDPELSLIAKEKDRLQAAGCTPIVSSYDLCELSLDKYRMYELLGSDNNTWKNGTDEKLFKAAHCYLSVDEFHKARAKGEVDFPVFVKPQNGSASININKISSDEELNTLFDIYDGLMIQEFMKGQEYGADVYIDMISGRCTAIFLKKKIKMRAGETDKSVSVKDGALFEKIAKFVENCGFRGMIDIDLFKDGEDWYLSEVNPRFGGGYPHAYMCGVNMPRYVINNLNGIENPVNIGDYEEGIYMMKYNEIKILKEDELVE</sequence>
<dbReference type="InterPro" id="IPR011761">
    <property type="entry name" value="ATP-grasp"/>
</dbReference>
<dbReference type="Pfam" id="PF15632">
    <property type="entry name" value="ATPgrasp_Ter"/>
    <property type="match status" value="1"/>
</dbReference>
<evidence type="ECO:0000313" key="6">
    <source>
        <dbReference type="EMBL" id="SER57010.1"/>
    </source>
</evidence>
<feature type="domain" description="ATP-grasp" evidence="5">
    <location>
        <begin position="128"/>
        <end position="304"/>
    </location>
</feature>
<dbReference type="Pfam" id="PF21360">
    <property type="entry name" value="PylC-like_N"/>
    <property type="match status" value="1"/>
</dbReference>
<dbReference type="Proteomes" id="UP000182584">
    <property type="component" value="Unassembled WGS sequence"/>
</dbReference>
<dbReference type="GO" id="GO:0005524">
    <property type="term" value="F:ATP binding"/>
    <property type="evidence" value="ECO:0007669"/>
    <property type="project" value="UniProtKB-UniRule"/>
</dbReference>
<dbReference type="EMBL" id="FOGJ01000007">
    <property type="protein sequence ID" value="SER57010.1"/>
    <property type="molecule type" value="Genomic_DNA"/>
</dbReference>
<name>A0A1H9Q996_BUTFI</name>
<reference evidence="6 7" key="1">
    <citation type="submission" date="2016-10" db="EMBL/GenBank/DDBJ databases">
        <authorList>
            <person name="de Groot N.N."/>
        </authorList>
    </citation>
    <scope>NUCLEOTIDE SEQUENCE [LARGE SCALE GENOMIC DNA]</scope>
    <source>
        <strain evidence="6 7">AR40</strain>
    </source>
</reference>
<dbReference type="OrthoDB" id="9803907at2"/>
<keyword evidence="2 4" id="KW-0547">Nucleotide-binding</keyword>
<dbReference type="InterPro" id="IPR052032">
    <property type="entry name" value="ATP-dep_AA_Ligase"/>
</dbReference>